<name>A0A1I6QAW5_9BACL</name>
<protein>
    <recommendedName>
        <fullName evidence="6">TVP38/TMEM64 family membrane protein</fullName>
    </recommendedName>
</protein>
<evidence type="ECO:0000256" key="2">
    <source>
        <dbReference type="ARBA" id="ARBA00022475"/>
    </source>
</evidence>
<dbReference type="Pfam" id="PF09335">
    <property type="entry name" value="VTT_dom"/>
    <property type="match status" value="1"/>
</dbReference>
<dbReference type="RefSeq" id="WP_091834530.1">
    <property type="nucleotide sequence ID" value="NZ_FPAA01000003.1"/>
</dbReference>
<dbReference type="GO" id="GO:0005886">
    <property type="term" value="C:plasma membrane"/>
    <property type="evidence" value="ECO:0007669"/>
    <property type="project" value="UniProtKB-SubCell"/>
</dbReference>
<evidence type="ECO:0000256" key="6">
    <source>
        <dbReference type="RuleBase" id="RU366058"/>
    </source>
</evidence>
<dbReference type="EMBL" id="FPAA01000003">
    <property type="protein sequence ID" value="SFS49599.1"/>
    <property type="molecule type" value="Genomic_DNA"/>
</dbReference>
<comment type="subcellular location">
    <subcellularLocation>
        <location evidence="1 6">Cell membrane</location>
        <topology evidence="1 6">Multi-pass membrane protein</topology>
    </subcellularLocation>
</comment>
<keyword evidence="9" id="KW-1185">Reference proteome</keyword>
<dbReference type="PANTHER" id="PTHR12677:SF55">
    <property type="entry name" value="UNDECAPRENYL PHOSPHATE TRANSPORTER SAOUHSC_00901-RELATED"/>
    <property type="match status" value="1"/>
</dbReference>
<evidence type="ECO:0000313" key="8">
    <source>
        <dbReference type="EMBL" id="SFS49599.1"/>
    </source>
</evidence>
<keyword evidence="4 6" id="KW-1133">Transmembrane helix</keyword>
<organism evidence="8 9">
    <name type="scientific">Marininema halotolerans</name>
    <dbReference type="NCBI Taxonomy" id="1155944"/>
    <lineage>
        <taxon>Bacteria</taxon>
        <taxon>Bacillati</taxon>
        <taxon>Bacillota</taxon>
        <taxon>Bacilli</taxon>
        <taxon>Bacillales</taxon>
        <taxon>Thermoactinomycetaceae</taxon>
        <taxon>Marininema</taxon>
    </lineage>
</organism>
<dbReference type="AlphaFoldDB" id="A0A1I6QAW5"/>
<keyword evidence="2 6" id="KW-1003">Cell membrane</keyword>
<evidence type="ECO:0000259" key="7">
    <source>
        <dbReference type="Pfam" id="PF09335"/>
    </source>
</evidence>
<evidence type="ECO:0000313" key="9">
    <source>
        <dbReference type="Proteomes" id="UP000198660"/>
    </source>
</evidence>
<keyword evidence="3 6" id="KW-0812">Transmembrane</keyword>
<feature type="domain" description="VTT" evidence="7">
    <location>
        <begin position="33"/>
        <end position="150"/>
    </location>
</feature>
<feature type="transmembrane region" description="Helical" evidence="6">
    <location>
        <begin position="45"/>
        <end position="70"/>
    </location>
</feature>
<feature type="transmembrane region" description="Helical" evidence="6">
    <location>
        <begin position="12"/>
        <end position="33"/>
    </location>
</feature>
<evidence type="ECO:0000256" key="1">
    <source>
        <dbReference type="ARBA" id="ARBA00004651"/>
    </source>
</evidence>
<dbReference type="InterPro" id="IPR015414">
    <property type="entry name" value="TMEM64"/>
</dbReference>
<evidence type="ECO:0000256" key="4">
    <source>
        <dbReference type="ARBA" id="ARBA00022989"/>
    </source>
</evidence>
<comment type="similarity">
    <text evidence="6">Belongs to the TVP38/TMEM64 family.</text>
</comment>
<reference evidence="9" key="1">
    <citation type="submission" date="2016-10" db="EMBL/GenBank/DDBJ databases">
        <authorList>
            <person name="Varghese N."/>
            <person name="Submissions S."/>
        </authorList>
    </citation>
    <scope>NUCLEOTIDE SEQUENCE [LARGE SCALE GENOMIC DNA]</scope>
    <source>
        <strain evidence="9">DSM 45789</strain>
    </source>
</reference>
<dbReference type="OrthoDB" id="5471155at2"/>
<evidence type="ECO:0000256" key="3">
    <source>
        <dbReference type="ARBA" id="ARBA00022692"/>
    </source>
</evidence>
<sequence>MTQQTADWLIQWGVYAIPLSIMINAIMNILGVVPSVLITGANVLLWGPIFGGVISWIGEVIGATLAFFLYRRGWKYFQRKQSLDWHWMRTLQKLSKRRQFQSLFVARLTPMVPSGIINFLAALSGVPFLLFLLATFLGKIPSIGFEVLISYDILHIQENGIRLLLLLLSLTLAYWIWRTTKNDTKRPSEAKTRAD</sequence>
<comment type="caution">
    <text evidence="6">Lacks conserved residue(s) required for the propagation of feature annotation.</text>
</comment>
<gene>
    <name evidence="8" type="ORF">SAMN05444972_10312</name>
</gene>
<proteinExistence type="inferred from homology"/>
<dbReference type="InterPro" id="IPR032816">
    <property type="entry name" value="VTT_dom"/>
</dbReference>
<dbReference type="Proteomes" id="UP000198660">
    <property type="component" value="Unassembled WGS sequence"/>
</dbReference>
<evidence type="ECO:0000256" key="5">
    <source>
        <dbReference type="ARBA" id="ARBA00023136"/>
    </source>
</evidence>
<dbReference type="PANTHER" id="PTHR12677">
    <property type="entry name" value="GOLGI APPARATUS MEMBRANE PROTEIN TVP38-RELATED"/>
    <property type="match status" value="1"/>
</dbReference>
<feature type="transmembrane region" description="Helical" evidence="6">
    <location>
        <begin position="116"/>
        <end position="140"/>
    </location>
</feature>
<feature type="transmembrane region" description="Helical" evidence="6">
    <location>
        <begin position="160"/>
        <end position="177"/>
    </location>
</feature>
<keyword evidence="5 6" id="KW-0472">Membrane</keyword>
<accession>A0A1I6QAW5</accession>